<feature type="domain" description="PGG" evidence="3">
    <location>
        <begin position="311"/>
        <end position="424"/>
    </location>
</feature>
<organism evidence="4 5">
    <name type="scientific">Morella rubra</name>
    <name type="common">Chinese bayberry</name>
    <dbReference type="NCBI Taxonomy" id="262757"/>
    <lineage>
        <taxon>Eukaryota</taxon>
        <taxon>Viridiplantae</taxon>
        <taxon>Streptophyta</taxon>
        <taxon>Embryophyta</taxon>
        <taxon>Tracheophyta</taxon>
        <taxon>Spermatophyta</taxon>
        <taxon>Magnoliopsida</taxon>
        <taxon>eudicotyledons</taxon>
        <taxon>Gunneridae</taxon>
        <taxon>Pentapetalae</taxon>
        <taxon>rosids</taxon>
        <taxon>fabids</taxon>
        <taxon>Fagales</taxon>
        <taxon>Myricaceae</taxon>
        <taxon>Morella</taxon>
    </lineage>
</organism>
<name>A0A6A1UU57_9ROSI</name>
<proteinExistence type="predicted"/>
<keyword evidence="2" id="KW-0472">Membrane</keyword>
<dbReference type="Proteomes" id="UP000516437">
    <property type="component" value="Chromosome 8"/>
</dbReference>
<feature type="transmembrane region" description="Helical" evidence="2">
    <location>
        <begin position="401"/>
        <end position="426"/>
    </location>
</feature>
<feature type="transmembrane region" description="Helical" evidence="2">
    <location>
        <begin position="358"/>
        <end position="380"/>
    </location>
</feature>
<dbReference type="PANTHER" id="PTHR24177">
    <property type="entry name" value="CASKIN"/>
    <property type="match status" value="1"/>
</dbReference>
<feature type="transmembrane region" description="Helical" evidence="2">
    <location>
        <begin position="432"/>
        <end position="456"/>
    </location>
</feature>
<sequence length="472" mass="53690">MKSVVPDVLKKEWSICNYKDWSIPMKTYLIAQDLWDTIESSIQPSMQEDGEVIVKAWTKKNLMALQVIQNSCELDISNEIRDIPLAKTAWDTLKEKYGGQYIYGFNMIYWRLKFLLDRGDWDELNRHLISNNMAALNAKVNDLGQTPLHIAVTKGHVHIVERLVELISEDDLEIQDDSGMTAMSLATAMGDSQMLHCMHQKNKKNGHIPLYALACRPSAFPSGRWLVFWKKWIYASDDSGNTILHMAATVDSSTQHAPNTNAALHMQRELQWFKEIEKITPPWMRDAVNYENMKPKEIFTRDHKEMLNEGEKWMKQTATSCTVVGALIVTIMFAVVFAVPGGYNQVTGLPMFSKDKLFMLFIIFDALSLFSSTTSVLMFLGIFTSRYAEEDFLKSLPQKMIIALSSLFFSIPTMMMAFCIALLIMLPGQSRLVIPIICLASLPVDLFVCMQFPLLVDMIKSTYGPSNIFAVK</sequence>
<gene>
    <name evidence="4" type="ORF">CJ030_MR8G016825</name>
</gene>
<dbReference type="GO" id="GO:0016020">
    <property type="term" value="C:membrane"/>
    <property type="evidence" value="ECO:0007669"/>
    <property type="project" value="TreeGrafter"/>
</dbReference>
<evidence type="ECO:0000313" key="4">
    <source>
        <dbReference type="EMBL" id="KAB1203791.1"/>
    </source>
</evidence>
<dbReference type="PROSITE" id="PS50297">
    <property type="entry name" value="ANK_REP_REGION"/>
    <property type="match status" value="1"/>
</dbReference>
<reference evidence="4 5" key="1">
    <citation type="journal article" date="2019" name="Plant Biotechnol. J.">
        <title>The red bayberry genome and genetic basis of sex determination.</title>
        <authorList>
            <person name="Jia H.M."/>
            <person name="Jia H.J."/>
            <person name="Cai Q.L."/>
            <person name="Wang Y."/>
            <person name="Zhao H.B."/>
            <person name="Yang W.F."/>
            <person name="Wang G.Y."/>
            <person name="Li Y.H."/>
            <person name="Zhan D.L."/>
            <person name="Shen Y.T."/>
            <person name="Niu Q.F."/>
            <person name="Chang L."/>
            <person name="Qiu J."/>
            <person name="Zhao L."/>
            <person name="Xie H.B."/>
            <person name="Fu W.Y."/>
            <person name="Jin J."/>
            <person name="Li X.W."/>
            <person name="Jiao Y."/>
            <person name="Zhou C.C."/>
            <person name="Tu T."/>
            <person name="Chai C.Y."/>
            <person name="Gao J.L."/>
            <person name="Fan L.J."/>
            <person name="van de Weg E."/>
            <person name="Wang J.Y."/>
            <person name="Gao Z.S."/>
        </authorList>
    </citation>
    <scope>NUCLEOTIDE SEQUENCE [LARGE SCALE GENOMIC DNA]</scope>
    <source>
        <tissue evidence="4">Leaves</tissue>
    </source>
</reference>
<dbReference type="OrthoDB" id="1585644at2759"/>
<protein>
    <submittedName>
        <fullName evidence="4">Ankyrin repeat domain-containing protein 6</fullName>
    </submittedName>
</protein>
<dbReference type="InterPro" id="IPR026961">
    <property type="entry name" value="PGG_dom"/>
</dbReference>
<dbReference type="PANTHER" id="PTHR24177:SF329">
    <property type="entry name" value="ANKYRIN REPEAT PROTEIN"/>
    <property type="match status" value="1"/>
</dbReference>
<dbReference type="InterPro" id="IPR002110">
    <property type="entry name" value="Ankyrin_rpt"/>
</dbReference>
<keyword evidence="1" id="KW-0040">ANK repeat</keyword>
<keyword evidence="2" id="KW-0812">Transmembrane</keyword>
<dbReference type="Gene3D" id="1.25.40.20">
    <property type="entry name" value="Ankyrin repeat-containing domain"/>
    <property type="match status" value="1"/>
</dbReference>
<dbReference type="SUPFAM" id="SSF48403">
    <property type="entry name" value="Ankyrin repeat"/>
    <property type="match status" value="1"/>
</dbReference>
<keyword evidence="5" id="KW-1185">Reference proteome</keyword>
<dbReference type="Pfam" id="PF12796">
    <property type="entry name" value="Ank_2"/>
    <property type="match status" value="1"/>
</dbReference>
<dbReference type="PROSITE" id="PS50088">
    <property type="entry name" value="ANK_REPEAT"/>
    <property type="match status" value="1"/>
</dbReference>
<keyword evidence="2" id="KW-1133">Transmembrane helix</keyword>
<evidence type="ECO:0000259" key="3">
    <source>
        <dbReference type="Pfam" id="PF13962"/>
    </source>
</evidence>
<accession>A0A6A1UU57</accession>
<evidence type="ECO:0000313" key="5">
    <source>
        <dbReference type="Proteomes" id="UP000516437"/>
    </source>
</evidence>
<dbReference type="AlphaFoldDB" id="A0A6A1UU57"/>
<dbReference type="InterPro" id="IPR036770">
    <property type="entry name" value="Ankyrin_rpt-contain_sf"/>
</dbReference>
<comment type="caution">
    <text evidence="4">The sequence shown here is derived from an EMBL/GenBank/DDBJ whole genome shotgun (WGS) entry which is preliminary data.</text>
</comment>
<dbReference type="Pfam" id="PF13962">
    <property type="entry name" value="PGG"/>
    <property type="match status" value="1"/>
</dbReference>
<evidence type="ECO:0000256" key="2">
    <source>
        <dbReference type="SAM" id="Phobius"/>
    </source>
</evidence>
<dbReference type="EMBL" id="RXIC02000026">
    <property type="protein sequence ID" value="KAB1203791.1"/>
    <property type="molecule type" value="Genomic_DNA"/>
</dbReference>
<dbReference type="Pfam" id="PF14223">
    <property type="entry name" value="Retrotran_gag_2"/>
    <property type="match status" value="1"/>
</dbReference>
<feature type="transmembrane region" description="Helical" evidence="2">
    <location>
        <begin position="317"/>
        <end position="338"/>
    </location>
</feature>
<feature type="repeat" description="ANK" evidence="1">
    <location>
        <begin position="143"/>
        <end position="165"/>
    </location>
</feature>
<dbReference type="SMART" id="SM00248">
    <property type="entry name" value="ANK"/>
    <property type="match status" value="2"/>
</dbReference>
<evidence type="ECO:0000256" key="1">
    <source>
        <dbReference type="PROSITE-ProRule" id="PRU00023"/>
    </source>
</evidence>